<feature type="region of interest" description="Disordered" evidence="1">
    <location>
        <begin position="31"/>
        <end position="61"/>
    </location>
</feature>
<name>A0ABD0N3X6_CIRMR</name>
<dbReference type="Proteomes" id="UP001529510">
    <property type="component" value="Unassembled WGS sequence"/>
</dbReference>
<accession>A0ABD0N3X6</accession>
<dbReference type="AlphaFoldDB" id="A0ABD0N3X6"/>
<evidence type="ECO:0000313" key="2">
    <source>
        <dbReference type="EMBL" id="KAL0156845.1"/>
    </source>
</evidence>
<protein>
    <recommendedName>
        <fullName evidence="4">Prolactin receptor</fullName>
    </recommendedName>
</protein>
<comment type="caution">
    <text evidence="2">The sequence shown here is derived from an EMBL/GenBank/DDBJ whole genome shotgun (WGS) entry which is preliminary data.</text>
</comment>
<proteinExistence type="predicted"/>
<evidence type="ECO:0000256" key="1">
    <source>
        <dbReference type="SAM" id="MobiDB-lite"/>
    </source>
</evidence>
<evidence type="ECO:0000313" key="3">
    <source>
        <dbReference type="Proteomes" id="UP001529510"/>
    </source>
</evidence>
<keyword evidence="3" id="KW-1185">Reference proteome</keyword>
<organism evidence="2 3">
    <name type="scientific">Cirrhinus mrigala</name>
    <name type="common">Mrigala</name>
    <dbReference type="NCBI Taxonomy" id="683832"/>
    <lineage>
        <taxon>Eukaryota</taxon>
        <taxon>Metazoa</taxon>
        <taxon>Chordata</taxon>
        <taxon>Craniata</taxon>
        <taxon>Vertebrata</taxon>
        <taxon>Euteleostomi</taxon>
        <taxon>Actinopterygii</taxon>
        <taxon>Neopterygii</taxon>
        <taxon>Teleostei</taxon>
        <taxon>Ostariophysi</taxon>
        <taxon>Cypriniformes</taxon>
        <taxon>Cyprinidae</taxon>
        <taxon>Labeoninae</taxon>
        <taxon>Labeonini</taxon>
        <taxon>Cirrhinus</taxon>
    </lineage>
</organism>
<sequence>IYTHSASWKIRACPSGTENLNLMLSKRDQDIPSCAPLPKDAEDKQQDKALTKFTDSHKRGV</sequence>
<dbReference type="EMBL" id="JAMKFB020000024">
    <property type="protein sequence ID" value="KAL0156845.1"/>
    <property type="molecule type" value="Genomic_DNA"/>
</dbReference>
<feature type="non-terminal residue" evidence="2">
    <location>
        <position position="1"/>
    </location>
</feature>
<evidence type="ECO:0008006" key="4">
    <source>
        <dbReference type="Google" id="ProtNLM"/>
    </source>
</evidence>
<feature type="non-terminal residue" evidence="2">
    <location>
        <position position="61"/>
    </location>
</feature>
<reference evidence="2 3" key="1">
    <citation type="submission" date="2024-05" db="EMBL/GenBank/DDBJ databases">
        <title>Genome sequencing and assembly of Indian major carp, Cirrhinus mrigala (Hamilton, 1822).</title>
        <authorList>
            <person name="Mohindra V."/>
            <person name="Chowdhury L.M."/>
            <person name="Lal K."/>
            <person name="Jena J.K."/>
        </authorList>
    </citation>
    <scope>NUCLEOTIDE SEQUENCE [LARGE SCALE GENOMIC DNA]</scope>
    <source>
        <strain evidence="2">CM1030</strain>
        <tissue evidence="2">Blood</tissue>
    </source>
</reference>
<gene>
    <name evidence="2" type="ORF">M9458_048091</name>
</gene>
<feature type="compositionally biased region" description="Basic and acidic residues" evidence="1">
    <location>
        <begin position="39"/>
        <end position="61"/>
    </location>
</feature>